<gene>
    <name evidence="1" type="ORF">HPB50_025603</name>
</gene>
<organism evidence="1 2">
    <name type="scientific">Hyalomma asiaticum</name>
    <name type="common">Tick</name>
    <dbReference type="NCBI Taxonomy" id="266040"/>
    <lineage>
        <taxon>Eukaryota</taxon>
        <taxon>Metazoa</taxon>
        <taxon>Ecdysozoa</taxon>
        <taxon>Arthropoda</taxon>
        <taxon>Chelicerata</taxon>
        <taxon>Arachnida</taxon>
        <taxon>Acari</taxon>
        <taxon>Parasitiformes</taxon>
        <taxon>Ixodida</taxon>
        <taxon>Ixodoidea</taxon>
        <taxon>Ixodidae</taxon>
        <taxon>Hyalomminae</taxon>
        <taxon>Hyalomma</taxon>
    </lineage>
</organism>
<evidence type="ECO:0000313" key="2">
    <source>
        <dbReference type="Proteomes" id="UP000821845"/>
    </source>
</evidence>
<proteinExistence type="predicted"/>
<comment type="caution">
    <text evidence="1">The sequence shown here is derived from an EMBL/GenBank/DDBJ whole genome shotgun (WGS) entry which is preliminary data.</text>
</comment>
<dbReference type="EMBL" id="CM023490">
    <property type="protein sequence ID" value="KAH6943681.1"/>
    <property type="molecule type" value="Genomic_DNA"/>
</dbReference>
<evidence type="ECO:0000313" key="1">
    <source>
        <dbReference type="EMBL" id="KAH6943681.1"/>
    </source>
</evidence>
<sequence length="88" mass="9364">MNSLRATRATHDVAVDAALVTSECQSIAEIAANSVTSEADDRDDANKHESHDSGELVQLADPSFEDAVVTLDLLCRYVAPQSDSNAAF</sequence>
<reference evidence="1" key="1">
    <citation type="submission" date="2020-05" db="EMBL/GenBank/DDBJ databases">
        <title>Large-scale comparative analyses of tick genomes elucidate their genetic diversity and vector capacities.</title>
        <authorList>
            <person name="Jia N."/>
            <person name="Wang J."/>
            <person name="Shi W."/>
            <person name="Du L."/>
            <person name="Sun Y."/>
            <person name="Zhan W."/>
            <person name="Jiang J."/>
            <person name="Wang Q."/>
            <person name="Zhang B."/>
            <person name="Ji P."/>
            <person name="Sakyi L.B."/>
            <person name="Cui X."/>
            <person name="Yuan T."/>
            <person name="Jiang B."/>
            <person name="Yang W."/>
            <person name="Lam T.T.-Y."/>
            <person name="Chang Q."/>
            <person name="Ding S."/>
            <person name="Wang X."/>
            <person name="Zhu J."/>
            <person name="Ruan X."/>
            <person name="Zhao L."/>
            <person name="Wei J."/>
            <person name="Que T."/>
            <person name="Du C."/>
            <person name="Cheng J."/>
            <person name="Dai P."/>
            <person name="Han X."/>
            <person name="Huang E."/>
            <person name="Gao Y."/>
            <person name="Liu J."/>
            <person name="Shao H."/>
            <person name="Ye R."/>
            <person name="Li L."/>
            <person name="Wei W."/>
            <person name="Wang X."/>
            <person name="Wang C."/>
            <person name="Yang T."/>
            <person name="Huo Q."/>
            <person name="Li W."/>
            <person name="Guo W."/>
            <person name="Chen H."/>
            <person name="Zhou L."/>
            <person name="Ni X."/>
            <person name="Tian J."/>
            <person name="Zhou Y."/>
            <person name="Sheng Y."/>
            <person name="Liu T."/>
            <person name="Pan Y."/>
            <person name="Xia L."/>
            <person name="Li J."/>
            <person name="Zhao F."/>
            <person name="Cao W."/>
        </authorList>
    </citation>
    <scope>NUCLEOTIDE SEQUENCE</scope>
    <source>
        <strain evidence="1">Hyas-2018</strain>
    </source>
</reference>
<keyword evidence="2" id="KW-1185">Reference proteome</keyword>
<accession>A0ACB7T938</accession>
<protein>
    <submittedName>
        <fullName evidence="1">Uncharacterized protein</fullName>
    </submittedName>
</protein>
<name>A0ACB7T938_HYAAI</name>
<dbReference type="Proteomes" id="UP000821845">
    <property type="component" value="Chromosome 10"/>
</dbReference>